<protein>
    <submittedName>
        <fullName evidence="1">Uncharacterized protein</fullName>
    </submittedName>
</protein>
<sequence length="130" mass="15258">MERKPSAIKKPSEFILASWRIDDLKHDDIYGLQYYSVGWQPRFLSMDFIVRETIRKQVKRLQNTFQQLFCGDFFSGFLQENKKNHGRTRMTVFRIFITACKAENFTSTDTILDSNRWGLHLVVGSTLTLA</sequence>
<proteinExistence type="predicted"/>
<evidence type="ECO:0000313" key="2">
    <source>
        <dbReference type="Proteomes" id="UP001172457"/>
    </source>
</evidence>
<dbReference type="EMBL" id="JARYMX010000001">
    <property type="protein sequence ID" value="KAJ9564331.1"/>
    <property type="molecule type" value="Genomic_DNA"/>
</dbReference>
<dbReference type="AlphaFoldDB" id="A0AA38U1H3"/>
<accession>A0AA38U1H3</accession>
<reference evidence="1" key="1">
    <citation type="submission" date="2023-03" db="EMBL/GenBank/DDBJ databases">
        <title>Chromosome-scale reference genome and RAD-based genetic map of yellow starthistle (Centaurea solstitialis) reveal putative structural variation and QTLs associated with invader traits.</title>
        <authorList>
            <person name="Reatini B."/>
            <person name="Cang F.A."/>
            <person name="Jiang Q."/>
            <person name="Mckibben M.T.W."/>
            <person name="Barker M.S."/>
            <person name="Rieseberg L.H."/>
            <person name="Dlugosch K.M."/>
        </authorList>
    </citation>
    <scope>NUCLEOTIDE SEQUENCE</scope>
    <source>
        <strain evidence="1">CAN-66</strain>
        <tissue evidence="1">Leaf</tissue>
    </source>
</reference>
<dbReference type="Proteomes" id="UP001172457">
    <property type="component" value="Chromosome 1"/>
</dbReference>
<evidence type="ECO:0000313" key="1">
    <source>
        <dbReference type="EMBL" id="KAJ9564331.1"/>
    </source>
</evidence>
<comment type="caution">
    <text evidence="1">The sequence shown here is derived from an EMBL/GenBank/DDBJ whole genome shotgun (WGS) entry which is preliminary data.</text>
</comment>
<name>A0AA38U1H3_9ASTR</name>
<keyword evidence="2" id="KW-1185">Reference proteome</keyword>
<gene>
    <name evidence="1" type="ORF">OSB04_000297</name>
</gene>
<organism evidence="1 2">
    <name type="scientific">Centaurea solstitialis</name>
    <name type="common">yellow star-thistle</name>
    <dbReference type="NCBI Taxonomy" id="347529"/>
    <lineage>
        <taxon>Eukaryota</taxon>
        <taxon>Viridiplantae</taxon>
        <taxon>Streptophyta</taxon>
        <taxon>Embryophyta</taxon>
        <taxon>Tracheophyta</taxon>
        <taxon>Spermatophyta</taxon>
        <taxon>Magnoliopsida</taxon>
        <taxon>eudicotyledons</taxon>
        <taxon>Gunneridae</taxon>
        <taxon>Pentapetalae</taxon>
        <taxon>asterids</taxon>
        <taxon>campanulids</taxon>
        <taxon>Asterales</taxon>
        <taxon>Asteraceae</taxon>
        <taxon>Carduoideae</taxon>
        <taxon>Cardueae</taxon>
        <taxon>Centaureinae</taxon>
        <taxon>Centaurea</taxon>
    </lineage>
</organism>